<dbReference type="Pfam" id="PF01408">
    <property type="entry name" value="GFO_IDH_MocA"/>
    <property type="match status" value="1"/>
</dbReference>
<comment type="caution">
    <text evidence="2">The sequence shown here is derived from an EMBL/GenBank/DDBJ whole genome shotgun (WGS) entry which is preliminary data.</text>
</comment>
<organism evidence="2">
    <name type="scientific">mine drainage metagenome</name>
    <dbReference type="NCBI Taxonomy" id="410659"/>
    <lineage>
        <taxon>unclassified sequences</taxon>
        <taxon>metagenomes</taxon>
        <taxon>ecological metagenomes</taxon>
    </lineage>
</organism>
<evidence type="ECO:0000313" key="2">
    <source>
        <dbReference type="EMBL" id="EQD34170.1"/>
    </source>
</evidence>
<feature type="non-terminal residue" evidence="2">
    <location>
        <position position="1"/>
    </location>
</feature>
<protein>
    <submittedName>
        <fullName evidence="2">Oxidoreductase domain protein</fullName>
    </submittedName>
</protein>
<dbReference type="Gene3D" id="3.40.50.720">
    <property type="entry name" value="NAD(P)-binding Rossmann-like Domain"/>
    <property type="match status" value="1"/>
</dbReference>
<accession>T0ZW85</accession>
<feature type="non-terminal residue" evidence="2">
    <location>
        <position position="219"/>
    </location>
</feature>
<dbReference type="InterPro" id="IPR036291">
    <property type="entry name" value="NAD(P)-bd_dom_sf"/>
</dbReference>
<dbReference type="PANTHER" id="PTHR43377">
    <property type="entry name" value="BILIVERDIN REDUCTASE A"/>
    <property type="match status" value="1"/>
</dbReference>
<dbReference type="EMBL" id="AUZZ01009218">
    <property type="protein sequence ID" value="EQD34170.1"/>
    <property type="molecule type" value="Genomic_DNA"/>
</dbReference>
<dbReference type="InterPro" id="IPR000683">
    <property type="entry name" value="Gfo/Idh/MocA-like_OxRdtase_N"/>
</dbReference>
<proteinExistence type="predicted"/>
<reference evidence="2" key="1">
    <citation type="submission" date="2013-08" db="EMBL/GenBank/DDBJ databases">
        <authorList>
            <person name="Mendez C."/>
            <person name="Richter M."/>
            <person name="Ferrer M."/>
            <person name="Sanchez J."/>
        </authorList>
    </citation>
    <scope>NUCLEOTIDE SEQUENCE</scope>
</reference>
<name>T0ZW85_9ZZZZ</name>
<sequence>PAYEEGGQDYPIGFVRWTEQRNFEAVLDLMAAGAIDVAPLVSHRFALEHAQEAYALLTSGEPSLGIVLDYPAAADATDATAGPRTVTLGTMPASVAGTTAPVIGCIGAGNYASRVLIPAFKAAGAHLHTLVSGGGVSAVHHGRKYGFAQASTDADAMLADPAIDTIVVATRHDSHARHVVAALRAGKHVFVEKPLCLTLDELAEIEQTLALTPAESRTA</sequence>
<gene>
    <name evidence="2" type="ORF">B2A_12777</name>
</gene>
<dbReference type="Gene3D" id="3.90.180.10">
    <property type="entry name" value="Medium-chain alcohol dehydrogenases, catalytic domain"/>
    <property type="match status" value="1"/>
</dbReference>
<dbReference type="PANTHER" id="PTHR43377:SF1">
    <property type="entry name" value="BILIVERDIN REDUCTASE A"/>
    <property type="match status" value="1"/>
</dbReference>
<dbReference type="SUPFAM" id="SSF51735">
    <property type="entry name" value="NAD(P)-binding Rossmann-fold domains"/>
    <property type="match status" value="1"/>
</dbReference>
<feature type="domain" description="Gfo/Idh/MocA-like oxidoreductase N-terminal" evidence="1">
    <location>
        <begin position="103"/>
        <end position="209"/>
    </location>
</feature>
<dbReference type="InterPro" id="IPR051450">
    <property type="entry name" value="Gfo/Idh/MocA_Oxidoreductases"/>
</dbReference>
<reference evidence="2" key="2">
    <citation type="journal article" date="2014" name="ISME J.">
        <title>Microbial stratification in low pH oxic and suboxic macroscopic growths along an acid mine drainage.</title>
        <authorList>
            <person name="Mendez-Garcia C."/>
            <person name="Mesa V."/>
            <person name="Sprenger R.R."/>
            <person name="Richter M."/>
            <person name="Diez M.S."/>
            <person name="Solano J."/>
            <person name="Bargiela R."/>
            <person name="Golyshina O.V."/>
            <person name="Manteca A."/>
            <person name="Ramos J.L."/>
            <person name="Gallego J.R."/>
            <person name="Llorente I."/>
            <person name="Martins Dos Santos V.A."/>
            <person name="Jensen O.N."/>
            <person name="Pelaez A.I."/>
            <person name="Sanchez J."/>
            <person name="Ferrer M."/>
        </authorList>
    </citation>
    <scope>NUCLEOTIDE SEQUENCE</scope>
</reference>
<dbReference type="GO" id="GO:0000166">
    <property type="term" value="F:nucleotide binding"/>
    <property type="evidence" value="ECO:0007669"/>
    <property type="project" value="InterPro"/>
</dbReference>
<dbReference type="AlphaFoldDB" id="T0ZW85"/>
<evidence type="ECO:0000259" key="1">
    <source>
        <dbReference type="Pfam" id="PF01408"/>
    </source>
</evidence>